<dbReference type="InterPro" id="IPR010559">
    <property type="entry name" value="Sig_transdc_His_kin_internal"/>
</dbReference>
<dbReference type="EMBL" id="JBHUPB010000003">
    <property type="protein sequence ID" value="MFD2966225.1"/>
    <property type="molecule type" value="Genomic_DNA"/>
</dbReference>
<feature type="transmembrane region" description="Helical" evidence="2">
    <location>
        <begin position="115"/>
        <end position="136"/>
    </location>
</feature>
<dbReference type="Pfam" id="PF06580">
    <property type="entry name" value="His_kinase"/>
    <property type="match status" value="1"/>
</dbReference>
<keyword evidence="4" id="KW-0418">Kinase</keyword>
<protein>
    <submittedName>
        <fullName evidence="4">Sensor histidine kinase</fullName>
        <ecNumber evidence="4">2.7.13.3</ecNumber>
    </submittedName>
</protein>
<keyword evidence="2" id="KW-0472">Membrane</keyword>
<feature type="transmembrane region" description="Helical" evidence="2">
    <location>
        <begin position="12"/>
        <end position="31"/>
    </location>
</feature>
<gene>
    <name evidence="4" type="ORF">ACFS7Y_02445</name>
</gene>
<comment type="caution">
    <text evidence="4">The sequence shown here is derived from an EMBL/GenBank/DDBJ whole genome shotgun (WGS) entry which is preliminary data.</text>
</comment>
<evidence type="ECO:0000313" key="4">
    <source>
        <dbReference type="EMBL" id="MFD2966225.1"/>
    </source>
</evidence>
<accession>A0ABW6B9K5</accession>
<keyword evidence="4" id="KW-0808">Transferase</keyword>
<evidence type="ECO:0000256" key="1">
    <source>
        <dbReference type="SAM" id="Coils"/>
    </source>
</evidence>
<dbReference type="PANTHER" id="PTHR34220">
    <property type="entry name" value="SENSOR HISTIDINE KINASE YPDA"/>
    <property type="match status" value="1"/>
</dbReference>
<dbReference type="GO" id="GO:0004673">
    <property type="term" value="F:protein histidine kinase activity"/>
    <property type="evidence" value="ECO:0007669"/>
    <property type="project" value="UniProtKB-EC"/>
</dbReference>
<keyword evidence="5" id="KW-1185">Reference proteome</keyword>
<dbReference type="RefSeq" id="WP_320184016.1">
    <property type="nucleotide sequence ID" value="NZ_CP138332.1"/>
</dbReference>
<proteinExistence type="predicted"/>
<keyword evidence="2" id="KW-0812">Transmembrane</keyword>
<feature type="transmembrane region" description="Helical" evidence="2">
    <location>
        <begin position="43"/>
        <end position="65"/>
    </location>
</feature>
<feature type="coiled-coil region" evidence="1">
    <location>
        <begin position="143"/>
        <end position="170"/>
    </location>
</feature>
<reference evidence="5" key="1">
    <citation type="journal article" date="2019" name="Int. J. Syst. Evol. Microbiol.">
        <title>The Global Catalogue of Microorganisms (GCM) 10K type strain sequencing project: providing services to taxonomists for standard genome sequencing and annotation.</title>
        <authorList>
            <consortium name="The Broad Institute Genomics Platform"/>
            <consortium name="The Broad Institute Genome Sequencing Center for Infectious Disease"/>
            <person name="Wu L."/>
            <person name="Ma J."/>
        </authorList>
    </citation>
    <scope>NUCLEOTIDE SEQUENCE [LARGE SCALE GENOMIC DNA]</scope>
    <source>
        <strain evidence="5">KCTC 22814</strain>
    </source>
</reference>
<feature type="domain" description="Signal transduction histidine kinase internal region" evidence="3">
    <location>
        <begin position="162"/>
        <end position="240"/>
    </location>
</feature>
<name>A0ABW6B9K5_9SPHI</name>
<sequence length="350" mass="40791">MNAKLFFLKESLMIQSVGWPIYTILMLVTNANVYPERTVPEQISALLLVILAFNVCTAIFFLLFFSKRKGLAFILFTIMFFLLARFVFHSVYEWFPSYSIVLFKNPLGGADSSYYWSMLHRYLSVLLLASAMTLHIRSKWNLLGKQREERRRFEKELESKEMQLAMLNAQIDPHFVFNILNGMHDAAIERLPKLAHAIERLSGLIRYIVDTRKLGRSIMLVNYEIDAIMRYIELESLRFSPDVVHLSVIGEPCGQKVPPGVLLTFLENAFKYGYRKDPTKPITIKLILDDDKFEFYCMNFINPERIYENSSGLGLKNTRYRLDILFPDTHSLIIENNKETFTVSLKICYL</sequence>
<evidence type="ECO:0000256" key="2">
    <source>
        <dbReference type="SAM" id="Phobius"/>
    </source>
</evidence>
<evidence type="ECO:0000313" key="5">
    <source>
        <dbReference type="Proteomes" id="UP001597525"/>
    </source>
</evidence>
<keyword evidence="2" id="KW-1133">Transmembrane helix</keyword>
<keyword evidence="1" id="KW-0175">Coiled coil</keyword>
<dbReference type="InterPro" id="IPR050640">
    <property type="entry name" value="Bact_2-comp_sensor_kinase"/>
</dbReference>
<dbReference type="Proteomes" id="UP001597525">
    <property type="component" value="Unassembled WGS sequence"/>
</dbReference>
<feature type="transmembrane region" description="Helical" evidence="2">
    <location>
        <begin position="72"/>
        <end position="95"/>
    </location>
</feature>
<evidence type="ECO:0000259" key="3">
    <source>
        <dbReference type="Pfam" id="PF06580"/>
    </source>
</evidence>
<dbReference type="PANTHER" id="PTHR34220:SF7">
    <property type="entry name" value="SENSOR HISTIDINE KINASE YPDA"/>
    <property type="match status" value="1"/>
</dbReference>
<organism evidence="4 5">
    <name type="scientific">Sphingobacterium bambusae</name>
    <dbReference type="NCBI Taxonomy" id="662858"/>
    <lineage>
        <taxon>Bacteria</taxon>
        <taxon>Pseudomonadati</taxon>
        <taxon>Bacteroidota</taxon>
        <taxon>Sphingobacteriia</taxon>
        <taxon>Sphingobacteriales</taxon>
        <taxon>Sphingobacteriaceae</taxon>
        <taxon>Sphingobacterium</taxon>
    </lineage>
</organism>
<dbReference type="EC" id="2.7.13.3" evidence="4"/>